<keyword evidence="3" id="KW-0472">Membrane</keyword>
<feature type="transmembrane region" description="Helical" evidence="3">
    <location>
        <begin position="150"/>
        <end position="170"/>
    </location>
</feature>
<dbReference type="Gene3D" id="1.20.1250.20">
    <property type="entry name" value="MFS general substrate transporter like domains"/>
    <property type="match status" value="2"/>
</dbReference>
<dbReference type="InterPro" id="IPR020846">
    <property type="entry name" value="MFS_dom"/>
</dbReference>
<evidence type="ECO:0000256" key="3">
    <source>
        <dbReference type="SAM" id="Phobius"/>
    </source>
</evidence>
<evidence type="ECO:0000313" key="6">
    <source>
        <dbReference type="Proteomes" id="UP000603453"/>
    </source>
</evidence>
<dbReference type="EMBL" id="JAEPRD010000146">
    <property type="protein sequence ID" value="KAG2196465.1"/>
    <property type="molecule type" value="Genomic_DNA"/>
</dbReference>
<comment type="subcellular location">
    <subcellularLocation>
        <location evidence="1">Membrane</location>
        <topology evidence="1">Multi-pass membrane protein</topology>
    </subcellularLocation>
</comment>
<gene>
    <name evidence="5" type="ORF">INT47_012666</name>
</gene>
<dbReference type="OrthoDB" id="6499973at2759"/>
<dbReference type="InterPro" id="IPR050327">
    <property type="entry name" value="Proton-linked_MCT"/>
</dbReference>
<comment type="similarity">
    <text evidence="2">Belongs to the major facilitator superfamily. Monocarboxylate porter (TC 2.A.1.13) family.</text>
</comment>
<dbReference type="InterPro" id="IPR036259">
    <property type="entry name" value="MFS_trans_sf"/>
</dbReference>
<feature type="transmembrane region" description="Helical" evidence="3">
    <location>
        <begin position="55"/>
        <end position="75"/>
    </location>
</feature>
<feature type="transmembrane region" description="Helical" evidence="3">
    <location>
        <begin position="95"/>
        <end position="113"/>
    </location>
</feature>
<proteinExistence type="inferred from homology"/>
<dbReference type="SUPFAM" id="SSF103473">
    <property type="entry name" value="MFS general substrate transporter"/>
    <property type="match status" value="1"/>
</dbReference>
<dbReference type="PROSITE" id="PS50850">
    <property type="entry name" value="MFS"/>
    <property type="match status" value="1"/>
</dbReference>
<feature type="transmembrane region" description="Helical" evidence="3">
    <location>
        <begin position="264"/>
        <end position="286"/>
    </location>
</feature>
<evidence type="ECO:0000256" key="1">
    <source>
        <dbReference type="ARBA" id="ARBA00004141"/>
    </source>
</evidence>
<comment type="caution">
    <text evidence="5">The sequence shown here is derived from an EMBL/GenBank/DDBJ whole genome shotgun (WGS) entry which is preliminary data.</text>
</comment>
<protein>
    <recommendedName>
        <fullName evidence="4">Major facilitator superfamily (MFS) profile domain-containing protein</fullName>
    </recommendedName>
</protein>
<feature type="transmembrane region" description="Helical" evidence="3">
    <location>
        <begin position="327"/>
        <end position="346"/>
    </location>
</feature>
<evidence type="ECO:0000259" key="4">
    <source>
        <dbReference type="PROSITE" id="PS50850"/>
    </source>
</evidence>
<keyword evidence="3" id="KW-1133">Transmembrane helix</keyword>
<dbReference type="InterPro" id="IPR011701">
    <property type="entry name" value="MFS"/>
</dbReference>
<feature type="transmembrane region" description="Helical" evidence="3">
    <location>
        <begin position="182"/>
        <end position="201"/>
    </location>
</feature>
<dbReference type="Pfam" id="PF07690">
    <property type="entry name" value="MFS_1"/>
    <property type="match status" value="1"/>
</dbReference>
<dbReference type="GO" id="GO:0022857">
    <property type="term" value="F:transmembrane transporter activity"/>
    <property type="evidence" value="ECO:0007669"/>
    <property type="project" value="InterPro"/>
</dbReference>
<feature type="transmembrane region" description="Helical" evidence="3">
    <location>
        <begin position="213"/>
        <end position="233"/>
    </location>
</feature>
<evidence type="ECO:0000313" key="5">
    <source>
        <dbReference type="EMBL" id="KAG2196465.1"/>
    </source>
</evidence>
<feature type="transmembrane region" description="Helical" evidence="3">
    <location>
        <begin position="298"/>
        <end position="320"/>
    </location>
</feature>
<feature type="transmembrane region" description="Helical" evidence="3">
    <location>
        <begin position="417"/>
        <end position="437"/>
    </location>
</feature>
<dbReference type="GO" id="GO:0016020">
    <property type="term" value="C:membrane"/>
    <property type="evidence" value="ECO:0007669"/>
    <property type="project" value="UniProtKB-SubCell"/>
</dbReference>
<feature type="transmembrane region" description="Helical" evidence="3">
    <location>
        <begin position="125"/>
        <end position="144"/>
    </location>
</feature>
<feature type="transmembrane region" description="Helical" evidence="3">
    <location>
        <begin position="352"/>
        <end position="371"/>
    </location>
</feature>
<feature type="transmembrane region" description="Helical" evidence="3">
    <location>
        <begin position="391"/>
        <end position="411"/>
    </location>
</feature>
<reference evidence="5" key="1">
    <citation type="submission" date="2020-12" db="EMBL/GenBank/DDBJ databases">
        <title>Metabolic potential, ecology and presence of endohyphal bacteria is reflected in genomic diversity of Mucoromycotina.</title>
        <authorList>
            <person name="Muszewska A."/>
            <person name="Okrasinska A."/>
            <person name="Steczkiewicz K."/>
            <person name="Drgas O."/>
            <person name="Orlowska M."/>
            <person name="Perlinska-Lenart U."/>
            <person name="Aleksandrzak-Piekarczyk T."/>
            <person name="Szatraj K."/>
            <person name="Zielenkiewicz U."/>
            <person name="Pilsyk S."/>
            <person name="Malc E."/>
            <person name="Mieczkowski P."/>
            <person name="Kruszewska J.S."/>
            <person name="Biernat P."/>
            <person name="Pawlowska J."/>
        </authorList>
    </citation>
    <scope>NUCLEOTIDE SEQUENCE</scope>
    <source>
        <strain evidence="5">WA0000017839</strain>
    </source>
</reference>
<dbReference type="AlphaFoldDB" id="A0A8H7QQK8"/>
<dbReference type="PANTHER" id="PTHR11360:SF284">
    <property type="entry name" value="EG:103B4.3 PROTEIN-RELATED"/>
    <property type="match status" value="1"/>
</dbReference>
<dbReference type="PANTHER" id="PTHR11360">
    <property type="entry name" value="MONOCARBOXYLATE TRANSPORTER"/>
    <property type="match status" value="1"/>
</dbReference>
<keyword evidence="3" id="KW-0812">Transmembrane</keyword>
<feature type="domain" description="Major facilitator superfamily (MFS) profile" evidence="4">
    <location>
        <begin position="54"/>
        <end position="442"/>
    </location>
</feature>
<name>A0A8H7QQK8_9FUNG</name>
<organism evidence="5 6">
    <name type="scientific">Mucor saturninus</name>
    <dbReference type="NCBI Taxonomy" id="64648"/>
    <lineage>
        <taxon>Eukaryota</taxon>
        <taxon>Fungi</taxon>
        <taxon>Fungi incertae sedis</taxon>
        <taxon>Mucoromycota</taxon>
        <taxon>Mucoromycotina</taxon>
        <taxon>Mucoromycetes</taxon>
        <taxon>Mucorales</taxon>
        <taxon>Mucorineae</taxon>
        <taxon>Mucoraceae</taxon>
        <taxon>Mucor</taxon>
    </lineage>
</organism>
<evidence type="ECO:0000256" key="2">
    <source>
        <dbReference type="ARBA" id="ARBA00006727"/>
    </source>
</evidence>
<sequence length="450" mass="48760">MDDKSTTNKVLSTFNPEEVVREDRSLSTVVVDDIEKSSASNVPTDELPPNGGWSAWLSVFGGFCGQLAIYGVNYTWGVFLNHYNEEVYPGQMSQLSWIGSICVSFFFIIGPINEWVTSKMGYTKMLAFGTIMCPLALMLASISHEIWQLYLTQGVMFGIGASFIFFPTLAAPQQAFTSLRGLAVGLCMCGSGVGGLIFSNICQAAITNLDYRWALRIAGFVCFGFLVVCTILVKPPPNAVVVNEEKFSDLFKKQKALVCDNKQFQIMLAIGTITTFGYLTPAFFLASYAESIGLDPWIGTNLGAIMSAVNAVSMLSIGWIGDRIGRVNGLFICTFLSGIFTLAIWTTAKNSAAIWVYVVLYGFFGGGYLSLNAASLPQVAGYENISAANGLCYFTSVLGYMFGSPIVSAIVEKSGYAYAAVYCGMLMSAGGLLCWMLRVCRAGWNPLIKA</sequence>
<dbReference type="Proteomes" id="UP000603453">
    <property type="component" value="Unassembled WGS sequence"/>
</dbReference>
<dbReference type="CDD" id="cd17352">
    <property type="entry name" value="MFS_MCT_SLC16"/>
    <property type="match status" value="1"/>
</dbReference>
<accession>A0A8H7QQK8</accession>
<keyword evidence="6" id="KW-1185">Reference proteome</keyword>